<dbReference type="Gene3D" id="2.10.110.10">
    <property type="entry name" value="Cysteine Rich Protein"/>
    <property type="match status" value="3"/>
</dbReference>
<sequence>METPETQVIPKWLKELEEKREKRLKARLGHEAGAGSPCLTCQEKCPGLDLHFWRKICKNCKCGKESHDIHDDDIYGWAQLQLLGSRPEKPRKIVLPGHNEAVELEWTPKGQNELVESYLKDLPHHLLPIKGSAAAQERKQLLQKQIPLHDIDPALCHALSENEVKQMNEYIAHVKQNSVGVGHIVKLNLLNRGNIYNIPNSQAHLMKDGFSAHLSRSEMVHLKNSDISGALKSQNLLQTLEDLRLNEKELLNPVEDQQNYVDTLSKIRTKRGDVTGTEANSEGVTQEGFQNKDIQPADSYFETSRTKGHSTTIPHYSHKLLHNSQNIQNPIKFNVTDLHPNNINIPGSLPNACPEVTPMNNSLNTLKNTTIGGVTGAFDAQNNPSILGYKNLHGIAQPQSTANPVLKNNDRNFNNIQEPNLALTNELPRLSYENINNLKGTLPKNYASSRYDTFLDNRDPKLIGDVKDIKYPSYSNQSKYPHDNNHYDHQTQKVQIPNVPLASSNNVNFGQDISSTLPSDPKFPTEMSRLASDTSYKQSLPSNSNVCGSENLLSPHRQISSQLPLNSIKNLGSSKSSLQNYPSNTLSAHDRVQTIGGLPNNPIAQNPTENFQDPTYINIGAITDIEYPVNEIRQAKQGYNKDIPREIPPLQDVSEISHNFPECHRCKKMFEDNANAIGIEKSDSLWHSDCFRCAGCNQKLADWWYFFDKETNDVYCGRDYAKIRGIPRCNACDELIFVKEYCLAENNTFHVKHFCCFQCDEPLAGKNYVMEDGQPLCLPCFEKLKAEHCNTCNKIIKPDQPGVNLKGTHFHADDVCFSCKTCHKPLLGSKLLFRNQALYCSTACVSTA</sequence>
<accession>A0A1W4W9T4</accession>
<dbReference type="InterPro" id="IPR047120">
    <property type="entry name" value="Pk/Esn/Tes"/>
</dbReference>
<dbReference type="GO" id="GO:0008270">
    <property type="term" value="F:zinc ion binding"/>
    <property type="evidence" value="ECO:0007669"/>
    <property type="project" value="InterPro"/>
</dbReference>
<dbReference type="STRING" id="224129.A0A1W4W9T4"/>
<evidence type="ECO:0000259" key="8">
    <source>
        <dbReference type="PROSITE" id="PS51303"/>
    </source>
</evidence>
<name>A0A1W4W9T4_AGRPL</name>
<keyword evidence="1 5" id="KW-0479">Metal-binding</keyword>
<dbReference type="AlphaFoldDB" id="A0A1W4W9T4"/>
<dbReference type="SUPFAM" id="SSF57716">
    <property type="entry name" value="Glucocorticoid receptor-like (DNA-binding domain)"/>
    <property type="match status" value="2"/>
</dbReference>
<gene>
    <name evidence="10" type="primary">LOC108733929</name>
</gene>
<feature type="domain" description="LIM zinc-binding" evidence="7">
    <location>
        <begin position="727"/>
        <end position="787"/>
    </location>
</feature>
<dbReference type="PROSITE" id="PS50023">
    <property type="entry name" value="LIM_DOMAIN_2"/>
    <property type="match status" value="2"/>
</dbReference>
<dbReference type="CDD" id="cd09341">
    <property type="entry name" value="LIM2_Testin_like"/>
    <property type="match status" value="1"/>
</dbReference>
<dbReference type="Pfam" id="PF06297">
    <property type="entry name" value="PET"/>
    <property type="match status" value="1"/>
</dbReference>
<dbReference type="InterPro" id="IPR001781">
    <property type="entry name" value="Znf_LIM"/>
</dbReference>
<dbReference type="InterPro" id="IPR010442">
    <property type="entry name" value="PET_domain"/>
</dbReference>
<evidence type="ECO:0000256" key="5">
    <source>
        <dbReference type="PROSITE-ProRule" id="PRU00125"/>
    </source>
</evidence>
<evidence type="ECO:0000256" key="6">
    <source>
        <dbReference type="SAM" id="MobiDB-lite"/>
    </source>
</evidence>
<feature type="compositionally biased region" description="Polar residues" evidence="6">
    <location>
        <begin position="531"/>
        <end position="543"/>
    </location>
</feature>
<dbReference type="PROSITE" id="PS00478">
    <property type="entry name" value="LIM_DOMAIN_1"/>
    <property type="match status" value="2"/>
</dbReference>
<dbReference type="PANTHER" id="PTHR24211:SF22">
    <property type="entry name" value="TESTIN"/>
    <property type="match status" value="1"/>
</dbReference>
<dbReference type="CTD" id="26136"/>
<evidence type="ECO:0000256" key="4">
    <source>
        <dbReference type="ARBA" id="ARBA00023038"/>
    </source>
</evidence>
<dbReference type="PANTHER" id="PTHR24211">
    <property type="entry name" value="LIM DOMAIN-CONTAINING PROTEIN"/>
    <property type="match status" value="1"/>
</dbReference>
<dbReference type="FunCoup" id="A0A1W4W9T4">
    <property type="interactions" value="229"/>
</dbReference>
<evidence type="ECO:0000256" key="1">
    <source>
        <dbReference type="ARBA" id="ARBA00022723"/>
    </source>
</evidence>
<organism evidence="9 10">
    <name type="scientific">Agrilus planipennis</name>
    <name type="common">Emerald ash borer</name>
    <name type="synonym">Agrilus marcopoli</name>
    <dbReference type="NCBI Taxonomy" id="224129"/>
    <lineage>
        <taxon>Eukaryota</taxon>
        <taxon>Metazoa</taxon>
        <taxon>Ecdysozoa</taxon>
        <taxon>Arthropoda</taxon>
        <taxon>Hexapoda</taxon>
        <taxon>Insecta</taxon>
        <taxon>Pterygota</taxon>
        <taxon>Neoptera</taxon>
        <taxon>Endopterygota</taxon>
        <taxon>Coleoptera</taxon>
        <taxon>Polyphaga</taxon>
        <taxon>Elateriformia</taxon>
        <taxon>Buprestoidea</taxon>
        <taxon>Buprestidae</taxon>
        <taxon>Agrilinae</taxon>
        <taxon>Agrilus</taxon>
    </lineage>
</organism>
<evidence type="ECO:0000313" key="10">
    <source>
        <dbReference type="RefSeq" id="XP_018320794.2"/>
    </source>
</evidence>
<evidence type="ECO:0000313" key="9">
    <source>
        <dbReference type="Proteomes" id="UP000192223"/>
    </source>
</evidence>
<feature type="domain" description="PET" evidence="8">
    <location>
        <begin position="85"/>
        <end position="194"/>
    </location>
</feature>
<evidence type="ECO:0000256" key="2">
    <source>
        <dbReference type="ARBA" id="ARBA00022737"/>
    </source>
</evidence>
<dbReference type="PROSITE" id="PS51303">
    <property type="entry name" value="PET"/>
    <property type="match status" value="1"/>
</dbReference>
<keyword evidence="3 5" id="KW-0862">Zinc</keyword>
<evidence type="ECO:0000259" key="7">
    <source>
        <dbReference type="PROSITE" id="PS50023"/>
    </source>
</evidence>
<reference evidence="10" key="1">
    <citation type="submission" date="2025-08" db="UniProtKB">
        <authorList>
            <consortium name="RefSeq"/>
        </authorList>
    </citation>
    <scope>IDENTIFICATION</scope>
    <source>
        <tissue evidence="10">Entire body</tissue>
    </source>
</reference>
<dbReference type="InParanoid" id="A0A1W4W9T4"/>
<proteinExistence type="predicted"/>
<keyword evidence="4 5" id="KW-0440">LIM domain</keyword>
<dbReference type="GeneID" id="108733929"/>
<feature type="domain" description="LIM zinc-binding" evidence="7">
    <location>
        <begin position="661"/>
        <end position="726"/>
    </location>
</feature>
<dbReference type="KEGG" id="apln:108733929"/>
<feature type="region of interest" description="Disordered" evidence="6">
    <location>
        <begin position="511"/>
        <end position="543"/>
    </location>
</feature>
<evidence type="ECO:0000256" key="3">
    <source>
        <dbReference type="ARBA" id="ARBA00022833"/>
    </source>
</evidence>
<dbReference type="FunFam" id="2.10.110.10:FF:000005">
    <property type="entry name" value="Testin isoform 1"/>
    <property type="match status" value="1"/>
</dbReference>
<dbReference type="Proteomes" id="UP000192223">
    <property type="component" value="Unplaced"/>
</dbReference>
<protein>
    <submittedName>
        <fullName evidence="10">Uncharacterized protein LOC108733929</fullName>
    </submittedName>
</protein>
<dbReference type="OrthoDB" id="10069167at2759"/>
<keyword evidence="9" id="KW-1185">Reference proteome</keyword>
<dbReference type="SMART" id="SM00132">
    <property type="entry name" value="LIM"/>
    <property type="match status" value="3"/>
</dbReference>
<dbReference type="RefSeq" id="XP_018320794.2">
    <property type="nucleotide sequence ID" value="XM_018465292.2"/>
</dbReference>
<dbReference type="Pfam" id="PF00412">
    <property type="entry name" value="LIM"/>
    <property type="match status" value="3"/>
</dbReference>
<keyword evidence="2" id="KW-0677">Repeat</keyword>